<dbReference type="PANTHER" id="PTHR33835:SF1">
    <property type="entry name" value="METALLO-BETA-LACTAMASE DOMAIN-CONTAINING PROTEIN"/>
    <property type="match status" value="1"/>
</dbReference>
<dbReference type="EMBL" id="JWYV01000009">
    <property type="protein sequence ID" value="KKC99570.1"/>
    <property type="molecule type" value="Genomic_DNA"/>
</dbReference>
<dbReference type="PANTHER" id="PTHR33835">
    <property type="entry name" value="YALI0C07656P"/>
    <property type="match status" value="1"/>
</dbReference>
<keyword evidence="2" id="KW-1185">Reference proteome</keyword>
<protein>
    <submittedName>
        <fullName evidence="1">Methanol oxidase, glmU</fullName>
    </submittedName>
</protein>
<comment type="caution">
    <text evidence="1">The sequence shown here is derived from an EMBL/GenBank/DDBJ whole genome shotgun (WGS) entry which is preliminary data.</text>
</comment>
<dbReference type="AlphaFoldDB" id="A0A0F5VBP1"/>
<organism evidence="1 2">
    <name type="scientific">Photobacterium halotolerans</name>
    <dbReference type="NCBI Taxonomy" id="265726"/>
    <lineage>
        <taxon>Bacteria</taxon>
        <taxon>Pseudomonadati</taxon>
        <taxon>Pseudomonadota</taxon>
        <taxon>Gammaproteobacteria</taxon>
        <taxon>Vibrionales</taxon>
        <taxon>Vibrionaceae</taxon>
        <taxon>Photobacterium</taxon>
    </lineage>
</organism>
<evidence type="ECO:0000313" key="1">
    <source>
        <dbReference type="EMBL" id="KKC99570.1"/>
    </source>
</evidence>
<reference evidence="1 2" key="1">
    <citation type="submission" date="2014-12" db="EMBL/GenBank/DDBJ databases">
        <title>Mercury Reductase activity and rhizosphere competence traits in the genome of root associated Photobacterium halotolerans MELD1.</title>
        <authorList>
            <person name="Mathew D.C."/>
            <person name="Huang C.-C."/>
        </authorList>
    </citation>
    <scope>NUCLEOTIDE SEQUENCE [LARGE SCALE GENOMIC DNA]</scope>
    <source>
        <strain evidence="1 2">MELD1</strain>
    </source>
</reference>
<evidence type="ECO:0000313" key="2">
    <source>
        <dbReference type="Proteomes" id="UP000033633"/>
    </source>
</evidence>
<dbReference type="STRING" id="265726.KY46_11585"/>
<dbReference type="PATRIC" id="fig|265726.11.peg.4477"/>
<dbReference type="RefSeq" id="WP_046220802.1">
    <property type="nucleotide sequence ID" value="NZ_JWYV01000009.1"/>
</dbReference>
<proteinExistence type="predicted"/>
<accession>A0A0F5VBP1</accession>
<dbReference type="Pfam" id="PF14234">
    <property type="entry name" value="DUF4336"/>
    <property type="match status" value="1"/>
</dbReference>
<gene>
    <name evidence="1" type="ORF">KY46_11585</name>
</gene>
<sequence length="226" mass="26018">MIEWSKDRIWYQDMPWKRFGVPVGCRMTVIRLKNDNLLIHSPVQLTTAIQLQLAKLGRVAAIVTPNLNHHLFLSEWWLAYSQATFYAPPGLQFKRTDLVFDDALGAETPALWRGQLLQTLLRGSDKVEEVVFCDPDSQTLILGDAMAWLRNSHNPATVAVALANGCYFHPAMPLYWRHSFHNKTRLRQSLQEILTWPFDRILFAHGQVIPENGKHLFSQAFRWALA</sequence>
<dbReference type="Proteomes" id="UP000033633">
    <property type="component" value="Unassembled WGS sequence"/>
</dbReference>
<dbReference type="InterPro" id="IPR036866">
    <property type="entry name" value="RibonucZ/Hydroxyglut_hydro"/>
</dbReference>
<dbReference type="SUPFAM" id="SSF56281">
    <property type="entry name" value="Metallo-hydrolase/oxidoreductase"/>
    <property type="match status" value="1"/>
</dbReference>
<dbReference type="OrthoDB" id="450111at2"/>
<dbReference type="InterPro" id="IPR025638">
    <property type="entry name" value="DUF4336"/>
</dbReference>
<name>A0A0F5VBP1_9GAMM</name>